<accession>A0A1M6HMP0</accession>
<evidence type="ECO:0008006" key="3">
    <source>
        <dbReference type="Google" id="ProtNLM"/>
    </source>
</evidence>
<dbReference type="RefSeq" id="WP_139279536.1">
    <property type="nucleotide sequence ID" value="NZ_FQZE01000014.1"/>
</dbReference>
<dbReference type="AlphaFoldDB" id="A0A1M6HMP0"/>
<evidence type="ECO:0000313" key="2">
    <source>
        <dbReference type="Proteomes" id="UP000184050"/>
    </source>
</evidence>
<reference evidence="1 2" key="1">
    <citation type="submission" date="2016-11" db="EMBL/GenBank/DDBJ databases">
        <authorList>
            <person name="Jaros S."/>
            <person name="Januszkiewicz K."/>
            <person name="Wedrychowicz H."/>
        </authorList>
    </citation>
    <scope>NUCLEOTIDE SEQUENCE [LARGE SCALE GENOMIC DNA]</scope>
    <source>
        <strain evidence="1 2">DSM 27063</strain>
    </source>
</reference>
<gene>
    <name evidence="1" type="ORF">SAMN05444280_11416</name>
</gene>
<dbReference type="STRING" id="1168035.SAMN05444280_11416"/>
<protein>
    <recommendedName>
        <fullName evidence="3">Addiction module component</fullName>
    </recommendedName>
</protein>
<sequence>MTFHYNEIVDKIYSLPLEDKVELKNLLENNIADARRAEIQLHYKQSKDEEKSGALDFSSSIHDLKKML</sequence>
<dbReference type="Proteomes" id="UP000184050">
    <property type="component" value="Unassembled WGS sequence"/>
</dbReference>
<evidence type="ECO:0000313" key="1">
    <source>
        <dbReference type="EMBL" id="SHJ23455.1"/>
    </source>
</evidence>
<proteinExistence type="predicted"/>
<name>A0A1M6HMP0_9BACT</name>
<dbReference type="EMBL" id="FQZE01000014">
    <property type="protein sequence ID" value="SHJ23455.1"/>
    <property type="molecule type" value="Genomic_DNA"/>
</dbReference>
<organism evidence="1 2">
    <name type="scientific">Tangfeifania diversioriginum</name>
    <dbReference type="NCBI Taxonomy" id="1168035"/>
    <lineage>
        <taxon>Bacteria</taxon>
        <taxon>Pseudomonadati</taxon>
        <taxon>Bacteroidota</taxon>
        <taxon>Bacteroidia</taxon>
        <taxon>Marinilabiliales</taxon>
        <taxon>Prolixibacteraceae</taxon>
        <taxon>Tangfeifania</taxon>
    </lineage>
</organism>
<keyword evidence="2" id="KW-1185">Reference proteome</keyword>